<dbReference type="InterPro" id="IPR051523">
    <property type="entry name" value="KISH_domain"/>
</dbReference>
<evidence type="ECO:0000313" key="11">
    <source>
        <dbReference type="Proteomes" id="UP000886885"/>
    </source>
</evidence>
<keyword evidence="6 9" id="KW-1133">Transmembrane helix</keyword>
<evidence type="ECO:0000256" key="6">
    <source>
        <dbReference type="ARBA" id="ARBA00022989"/>
    </source>
</evidence>
<keyword evidence="7" id="KW-0333">Golgi apparatus</keyword>
<evidence type="ECO:0000256" key="8">
    <source>
        <dbReference type="ARBA" id="ARBA00023136"/>
    </source>
</evidence>
<comment type="caution">
    <text evidence="10">The sequence shown here is derived from an EMBL/GenBank/DDBJ whole genome shotgun (WGS) entry which is preliminary data.</text>
</comment>
<gene>
    <name evidence="10" type="ORF">POTOM_037557</name>
</gene>
<evidence type="ECO:0000256" key="5">
    <source>
        <dbReference type="ARBA" id="ARBA00022729"/>
    </source>
</evidence>
<dbReference type="EMBL" id="JAAWWB010000020">
    <property type="protein sequence ID" value="KAG6757250.1"/>
    <property type="molecule type" value="Genomic_DNA"/>
</dbReference>
<reference evidence="10" key="1">
    <citation type="journal article" date="2020" name="bioRxiv">
        <title>Hybrid origin of Populus tomentosa Carr. identified through genome sequencing and phylogenomic analysis.</title>
        <authorList>
            <person name="An X."/>
            <person name="Gao K."/>
            <person name="Chen Z."/>
            <person name="Li J."/>
            <person name="Yang X."/>
            <person name="Yang X."/>
            <person name="Zhou J."/>
            <person name="Guo T."/>
            <person name="Zhao T."/>
            <person name="Huang S."/>
            <person name="Miao D."/>
            <person name="Khan W.U."/>
            <person name="Rao P."/>
            <person name="Ye M."/>
            <person name="Lei B."/>
            <person name="Liao W."/>
            <person name="Wang J."/>
            <person name="Ji L."/>
            <person name="Li Y."/>
            <person name="Guo B."/>
            <person name="Mustafa N.S."/>
            <person name="Li S."/>
            <person name="Yun Q."/>
            <person name="Keller S.R."/>
            <person name="Mao J."/>
            <person name="Zhang R."/>
            <person name="Strauss S.H."/>
        </authorList>
    </citation>
    <scope>NUCLEOTIDE SEQUENCE</scope>
    <source>
        <strain evidence="10">GM15</strain>
        <tissue evidence="10">Leaf</tissue>
    </source>
</reference>
<comment type="similarity">
    <text evidence="3">Belongs to the KISH family.</text>
</comment>
<keyword evidence="4 9" id="KW-0812">Transmembrane</keyword>
<organism evidence="10 11">
    <name type="scientific">Populus tomentosa</name>
    <name type="common">Chinese white poplar</name>
    <dbReference type="NCBI Taxonomy" id="118781"/>
    <lineage>
        <taxon>Eukaryota</taxon>
        <taxon>Viridiplantae</taxon>
        <taxon>Streptophyta</taxon>
        <taxon>Embryophyta</taxon>
        <taxon>Tracheophyta</taxon>
        <taxon>Spermatophyta</taxon>
        <taxon>Magnoliopsida</taxon>
        <taxon>eudicotyledons</taxon>
        <taxon>Gunneridae</taxon>
        <taxon>Pentapetalae</taxon>
        <taxon>rosids</taxon>
        <taxon>fabids</taxon>
        <taxon>Malpighiales</taxon>
        <taxon>Salicaceae</taxon>
        <taxon>Saliceae</taxon>
        <taxon>Populus</taxon>
    </lineage>
</organism>
<dbReference type="PANTHER" id="PTHR13229">
    <property type="entry name" value="PROTEIN KISH-A"/>
    <property type="match status" value="1"/>
</dbReference>
<dbReference type="AlphaFoldDB" id="A0A8X8CK90"/>
<keyword evidence="11" id="KW-1185">Reference proteome</keyword>
<dbReference type="Proteomes" id="UP000886885">
    <property type="component" value="Chromosome 10D"/>
</dbReference>
<evidence type="ECO:0008006" key="12">
    <source>
        <dbReference type="Google" id="ProtNLM"/>
    </source>
</evidence>
<evidence type="ECO:0000256" key="7">
    <source>
        <dbReference type="ARBA" id="ARBA00023034"/>
    </source>
</evidence>
<proteinExistence type="inferred from homology"/>
<dbReference type="InterPro" id="IPR009653">
    <property type="entry name" value="Ksh1"/>
</dbReference>
<comment type="subcellular location">
    <subcellularLocation>
        <location evidence="2">Golgi apparatus membrane</location>
        <topology evidence="2">Single-pass type I membrane protein</topology>
    </subcellularLocation>
</comment>
<evidence type="ECO:0000256" key="2">
    <source>
        <dbReference type="ARBA" id="ARBA00004614"/>
    </source>
</evidence>
<evidence type="ECO:0000256" key="4">
    <source>
        <dbReference type="ARBA" id="ARBA00022692"/>
    </source>
</evidence>
<accession>A0A8X8CK90</accession>
<feature type="transmembrane region" description="Helical" evidence="9">
    <location>
        <begin position="64"/>
        <end position="87"/>
    </location>
</feature>
<dbReference type="Pfam" id="PF06842">
    <property type="entry name" value="DUF1242"/>
    <property type="match status" value="1"/>
</dbReference>
<protein>
    <recommendedName>
        <fullName evidence="12">Protein kish</fullName>
    </recommendedName>
</protein>
<evidence type="ECO:0000256" key="1">
    <source>
        <dbReference type="ARBA" id="ARBA00002154"/>
    </source>
</evidence>
<keyword evidence="5" id="KW-0732">Signal</keyword>
<dbReference type="GO" id="GO:0000139">
    <property type="term" value="C:Golgi membrane"/>
    <property type="evidence" value="ECO:0007669"/>
    <property type="project" value="UniProtKB-SubCell"/>
</dbReference>
<evidence type="ECO:0000256" key="3">
    <source>
        <dbReference type="ARBA" id="ARBA00008961"/>
    </source>
</evidence>
<dbReference type="OrthoDB" id="10034655at2759"/>
<comment type="function">
    <text evidence="1">Involved in the early part of the secretory pathway.</text>
</comment>
<evidence type="ECO:0000256" key="9">
    <source>
        <dbReference type="SAM" id="Phobius"/>
    </source>
</evidence>
<name>A0A8X8CK90_POPTO</name>
<evidence type="ECO:0000313" key="10">
    <source>
        <dbReference type="EMBL" id="KAG6757250.1"/>
    </source>
</evidence>
<sequence>MSALFNFHSFLTVVLLGICTCTFVKMQFPAILEQRNGFRGFFWKAARIDSEALSAKISYRKASITVSFLVCGTDLLFIGCLIFCSVIKRIASQKCPSVADCVEIMRVGWLGERERIVNRGQDDSGSRDIGVFLAQGVDDILGPACMLLNRACHHAQQNNDIPVKARQKLRQSAKMTGGEIVDETMLIWSRFSNET</sequence>
<keyword evidence="8 9" id="KW-0472">Membrane</keyword>